<feature type="compositionally biased region" description="Low complexity" evidence="1">
    <location>
        <begin position="388"/>
        <end position="401"/>
    </location>
</feature>
<proteinExistence type="predicted"/>
<comment type="caution">
    <text evidence="2">The sequence shown here is derived from an EMBL/GenBank/DDBJ whole genome shotgun (WGS) entry which is preliminary data.</text>
</comment>
<evidence type="ECO:0000313" key="2">
    <source>
        <dbReference type="EMBL" id="RKN43992.1"/>
    </source>
</evidence>
<reference evidence="2 3" key="1">
    <citation type="journal article" date="2014" name="Int. J. Syst. Evol. Microbiol.">
        <title>Streptomyces hoynatensis sp. nov., isolated from deep marine sediment.</title>
        <authorList>
            <person name="Veyisoglu A."/>
            <person name="Sahin N."/>
        </authorList>
    </citation>
    <scope>NUCLEOTIDE SEQUENCE [LARGE SCALE GENOMIC DNA]</scope>
    <source>
        <strain evidence="2 3">KCTC 29097</strain>
    </source>
</reference>
<dbReference type="AlphaFoldDB" id="A0A3A9Z690"/>
<feature type="compositionally biased region" description="Acidic residues" evidence="1">
    <location>
        <begin position="378"/>
        <end position="387"/>
    </location>
</feature>
<gene>
    <name evidence="2" type="ORF">D7294_09955</name>
</gene>
<organism evidence="2 3">
    <name type="scientific">Streptomyces hoynatensis</name>
    <dbReference type="NCBI Taxonomy" id="1141874"/>
    <lineage>
        <taxon>Bacteria</taxon>
        <taxon>Bacillati</taxon>
        <taxon>Actinomycetota</taxon>
        <taxon>Actinomycetes</taxon>
        <taxon>Kitasatosporales</taxon>
        <taxon>Streptomycetaceae</taxon>
        <taxon>Streptomyces</taxon>
    </lineage>
</organism>
<dbReference type="EMBL" id="RBAL01000004">
    <property type="protein sequence ID" value="RKN43992.1"/>
    <property type="molecule type" value="Genomic_DNA"/>
</dbReference>
<protein>
    <submittedName>
        <fullName evidence="2">Uncharacterized protein</fullName>
    </submittedName>
</protein>
<name>A0A3A9Z690_9ACTN</name>
<dbReference type="OrthoDB" id="3512879at2"/>
<accession>A0A3A9Z690</accession>
<feature type="region of interest" description="Disordered" evidence="1">
    <location>
        <begin position="377"/>
        <end position="419"/>
    </location>
</feature>
<dbReference type="Proteomes" id="UP000272474">
    <property type="component" value="Unassembled WGS sequence"/>
</dbReference>
<dbReference type="RefSeq" id="WP_120677734.1">
    <property type="nucleotide sequence ID" value="NZ_RBAL01000004.1"/>
</dbReference>
<evidence type="ECO:0000313" key="3">
    <source>
        <dbReference type="Proteomes" id="UP000272474"/>
    </source>
</evidence>
<sequence length="548" mass="55744">MSLVRTADATAAADSPAAPSRLVVLPPLGDPTLAPALAAGEELLDAAGAFVGRLADPAGLAGEAARLDRPGGPAAQGRAERALFLRACADALAEAELPDPTALRAVGMALRLRSAGDPEITAALDDLWLRHGSTQRGADVLRAAAGSALFAPEVAAAARAVAAAGAAEVVVDSDRQLPFAFALAAAAPPATLTLTGRFVARHHAALARLDAPGRARLSPRARRLLLGGCGGPGNADPVVWVTRAAECPARGPWAGWLDAESVARLPAGATARCAGLVVTVAGLRTWGRAVGERGHPVDLAAVVPPLAARVPVAVEVLVGAPGVPAVEYERLVAEEVRAPVRLAGFRPFRLPLPGTPHAWAVPPRPAAELPDLARWLPYDDETDDTGAPDEPAAPAAAAESAGPGGQAGPGSPGPGGPGGYAWRQRLIGELLAGRAAGLDLFPGRVAAAVTQPSRWPRVHGSWCWDPAARAVGTEHLAPDGGPPGRFLVSLRGGGITRLSGHTAAVVDRLRHGGARASALLGRLAPARREELLRQLGRVRAVRSGGEAA</sequence>
<evidence type="ECO:0000256" key="1">
    <source>
        <dbReference type="SAM" id="MobiDB-lite"/>
    </source>
</evidence>
<keyword evidence="3" id="KW-1185">Reference proteome</keyword>